<keyword evidence="1" id="KW-0560">Oxidoreductase</keyword>
<protein>
    <submittedName>
        <fullName evidence="3">Sarcosine oxidase subunit beta</fullName>
    </submittedName>
</protein>
<proteinExistence type="predicted"/>
<accession>A0A3N1MCD6</accession>
<dbReference type="PANTHER" id="PTHR13847">
    <property type="entry name" value="SARCOSINE DEHYDROGENASE-RELATED"/>
    <property type="match status" value="1"/>
</dbReference>
<dbReference type="Pfam" id="PF01266">
    <property type="entry name" value="DAO"/>
    <property type="match status" value="1"/>
</dbReference>
<feature type="domain" description="FAD dependent oxidoreductase" evidence="2">
    <location>
        <begin position="11"/>
        <end position="356"/>
    </location>
</feature>
<dbReference type="OrthoDB" id="9815989at2"/>
<dbReference type="Gene3D" id="3.30.9.10">
    <property type="entry name" value="D-Amino Acid Oxidase, subunit A, domain 2"/>
    <property type="match status" value="1"/>
</dbReference>
<evidence type="ECO:0000256" key="1">
    <source>
        <dbReference type="ARBA" id="ARBA00023002"/>
    </source>
</evidence>
<dbReference type="RefSeq" id="WP_123688039.1">
    <property type="nucleotide sequence ID" value="NZ_AP019700.1"/>
</dbReference>
<dbReference type="SUPFAM" id="SSF51905">
    <property type="entry name" value="FAD/NAD(P)-binding domain"/>
    <property type="match status" value="1"/>
</dbReference>
<dbReference type="EMBL" id="RJKX01000011">
    <property type="protein sequence ID" value="ROQ01258.1"/>
    <property type="molecule type" value="Genomic_DNA"/>
</dbReference>
<dbReference type="Gene3D" id="3.50.50.60">
    <property type="entry name" value="FAD/NAD(P)-binding domain"/>
    <property type="match status" value="1"/>
</dbReference>
<evidence type="ECO:0000313" key="3">
    <source>
        <dbReference type="EMBL" id="ROQ01258.1"/>
    </source>
</evidence>
<organism evidence="3 4">
    <name type="scientific">Stella humosa</name>
    <dbReference type="NCBI Taxonomy" id="94"/>
    <lineage>
        <taxon>Bacteria</taxon>
        <taxon>Pseudomonadati</taxon>
        <taxon>Pseudomonadota</taxon>
        <taxon>Alphaproteobacteria</taxon>
        <taxon>Rhodospirillales</taxon>
        <taxon>Stellaceae</taxon>
        <taxon>Stella</taxon>
    </lineage>
</organism>
<evidence type="ECO:0000313" key="4">
    <source>
        <dbReference type="Proteomes" id="UP000278222"/>
    </source>
</evidence>
<dbReference type="PANTHER" id="PTHR13847:SF287">
    <property type="entry name" value="FAD-DEPENDENT OXIDOREDUCTASE DOMAIN-CONTAINING PROTEIN 1"/>
    <property type="match status" value="1"/>
</dbReference>
<sequence length="380" mass="40738">MSGGTHAGRYDVIIVGGGIMGAATAFHLRTLYGKSVVLLERGMVGAGASGVNFGNVRRQGRFLPQMPLSHRAREIWGRLPELLGEDCEFLATGGLRVAYSQADMAVLEKHVNEARDWDLHLDLLGQNAIRSRWPWLGPDVVGALMSPDDGHANPRLVAPAFGRAAKRAGVVVHEQCEVADIAREATGFRVTAKTGLEVRGEVLLNSAGYWGGRIAADFGEPVPIVPRGPQMAVTEPLPYFMEPVLGGVSSNIYLRQVKRGNVVFGGGLRGPVETDPPRGRPVPELSIAQWGRVVRFVPALAGVQVIRSWTGVEGYMDDDIPVMGESGTTPGLFHAFGFCGHGFQLGPGVGAVMAELIATGRTVTPIDPFHIRRFESLKPA</sequence>
<dbReference type="GO" id="GO:0016491">
    <property type="term" value="F:oxidoreductase activity"/>
    <property type="evidence" value="ECO:0007669"/>
    <property type="project" value="UniProtKB-KW"/>
</dbReference>
<reference evidence="3 4" key="1">
    <citation type="submission" date="2018-11" db="EMBL/GenBank/DDBJ databases">
        <title>Genomic Encyclopedia of Type Strains, Phase IV (KMG-IV): sequencing the most valuable type-strain genomes for metagenomic binning, comparative biology and taxonomic classification.</title>
        <authorList>
            <person name="Goeker M."/>
        </authorList>
    </citation>
    <scope>NUCLEOTIDE SEQUENCE [LARGE SCALE GENOMIC DNA]</scope>
    <source>
        <strain evidence="3 4">DSM 5900</strain>
    </source>
</reference>
<evidence type="ECO:0000259" key="2">
    <source>
        <dbReference type="Pfam" id="PF01266"/>
    </source>
</evidence>
<gene>
    <name evidence="3" type="ORF">EDC65_0436</name>
</gene>
<dbReference type="Proteomes" id="UP000278222">
    <property type="component" value="Unassembled WGS sequence"/>
</dbReference>
<dbReference type="InterPro" id="IPR006076">
    <property type="entry name" value="FAD-dep_OxRdtase"/>
</dbReference>
<name>A0A3N1MCD6_9PROT</name>
<keyword evidence="4" id="KW-1185">Reference proteome</keyword>
<comment type="caution">
    <text evidence="3">The sequence shown here is derived from an EMBL/GenBank/DDBJ whole genome shotgun (WGS) entry which is preliminary data.</text>
</comment>
<dbReference type="InterPro" id="IPR036188">
    <property type="entry name" value="FAD/NAD-bd_sf"/>
</dbReference>
<dbReference type="AlphaFoldDB" id="A0A3N1MCD6"/>
<dbReference type="GO" id="GO:0005737">
    <property type="term" value="C:cytoplasm"/>
    <property type="evidence" value="ECO:0007669"/>
    <property type="project" value="TreeGrafter"/>
</dbReference>